<dbReference type="Proteomes" id="UP001211907">
    <property type="component" value="Unassembled WGS sequence"/>
</dbReference>
<feature type="region of interest" description="Disordered" evidence="1">
    <location>
        <begin position="376"/>
        <end position="425"/>
    </location>
</feature>
<feature type="compositionally biased region" description="Polar residues" evidence="1">
    <location>
        <begin position="404"/>
        <end position="413"/>
    </location>
</feature>
<accession>A0AAD5SUK8</accession>
<feature type="region of interest" description="Disordered" evidence="1">
    <location>
        <begin position="791"/>
        <end position="828"/>
    </location>
</feature>
<sequence>MARYSFNSSLSSDDPNEFSGRAQQNVYYQQQLQQYNGRLNTRATSASNYSDIEPHRSSLPPLAQLLAHRNHFSPRVVSTATTVSPKSHLYTNKMNIISHIEESEDTDQEEIFASVIESYRNNDTGSTWGTLRTEFSGSPHDIKIDMLSLGSHSPSSYSNETPEQQVLGDLSHFGPVPDINSLQIDRQESGFNERQATYVAPVADSDALLPRDEDTRESGELKVLGAVDGSFFFGRNASADKVGSDSVDDSSDAAVVGRPRKIVAEDESEISGWSNAFNAATNAPDLDRLSPERSFQKRASIIDRVFSKLQRREKNSSGGGFFGAAIENEQDRAKNSWNVRDSREEEVGGTPSLPARVVSTKRASLVDRLLIRRNAQEDSDLDDQDAVLPSKGKNGPDVGDQVEVSETSNPNNSNDDDALKSGAAPSKRRSIYNAIKSVSANNQAEDGNDEIANFAPLKRLSIYNIIKSSSTNRQTEATSSEGNINTNSEFTPATRISDGGDPAAAAVYTQPEIAVAKRRSIYNILKPSATNPLEVTSDTDVAYAKSDHQTASKRLSIYKVLKSPNTVTSDTEGEAERVATKKRSIYNILKSPNSVATQPDVTSDVEGDDSSPKPDRIVSKRRSIYSALKSGSAASNQLDVTSDREGDIAYVKPDSATPSKRQSIYGVLKTAVGKSESSGDISSNANMNANAEAEYTKPDSAAAKRRSIYTVLKPSEKSQVGNETINTAGAKPAVGSTPSKRLSIYKIVKSPSVVSQAEVSQRIGESGEPVLLEFNSSKRRSIYNLLKLTGTQQQSETLTESSNASKSEDQEEEDEEHPKTPSKRRSIYDVVKSVSSAELGSRKRKSAAARAATGSEVLDLRAATDSLAQLLPQEQELQQEEAIKSPSKKKSWMQLPANKRRESASGTPAQLAVVAAKKPTGSAVESPAPLAPIPSQKTTASPVSVSRQKRSSFFEKLFFRGASLSSLLSDGRSAASASVIENSSVPVASPSATSASKFQRKASHRNSVVFRESLNSDHSDIDAISEEYSEDEGDGGVLDDDNGGGVNLERNVIVRELQENAGVFGNGKGNLHAFVKINNCLQ</sequence>
<feature type="compositionally biased region" description="Polar residues" evidence="1">
    <location>
        <begin position="590"/>
        <end position="601"/>
    </location>
</feature>
<gene>
    <name evidence="2" type="ORF">HK100_005090</name>
</gene>
<feature type="region of interest" description="Disordered" evidence="1">
    <location>
        <begin position="919"/>
        <end position="944"/>
    </location>
</feature>
<organism evidence="2 3">
    <name type="scientific">Physocladia obscura</name>
    <dbReference type="NCBI Taxonomy" id="109957"/>
    <lineage>
        <taxon>Eukaryota</taxon>
        <taxon>Fungi</taxon>
        <taxon>Fungi incertae sedis</taxon>
        <taxon>Chytridiomycota</taxon>
        <taxon>Chytridiomycota incertae sedis</taxon>
        <taxon>Chytridiomycetes</taxon>
        <taxon>Chytridiales</taxon>
        <taxon>Chytriomycetaceae</taxon>
        <taxon>Physocladia</taxon>
    </lineage>
</organism>
<feature type="compositionally biased region" description="Basic and acidic residues" evidence="1">
    <location>
        <begin position="332"/>
        <end position="346"/>
    </location>
</feature>
<feature type="compositionally biased region" description="Polar residues" evidence="1">
    <location>
        <begin position="791"/>
        <end position="805"/>
    </location>
</feature>
<feature type="region of interest" description="Disordered" evidence="1">
    <location>
        <begin position="332"/>
        <end position="355"/>
    </location>
</feature>
<proteinExistence type="predicted"/>
<reference evidence="2" key="1">
    <citation type="submission" date="2020-05" db="EMBL/GenBank/DDBJ databases">
        <title>Phylogenomic resolution of chytrid fungi.</title>
        <authorList>
            <person name="Stajich J.E."/>
            <person name="Amses K."/>
            <person name="Simmons R."/>
            <person name="Seto K."/>
            <person name="Myers J."/>
            <person name="Bonds A."/>
            <person name="Quandt C.A."/>
            <person name="Barry K."/>
            <person name="Liu P."/>
            <person name="Grigoriev I."/>
            <person name="Longcore J.E."/>
            <person name="James T.Y."/>
        </authorList>
    </citation>
    <scope>NUCLEOTIDE SEQUENCE</scope>
    <source>
        <strain evidence="2">JEL0513</strain>
    </source>
</reference>
<protein>
    <submittedName>
        <fullName evidence="2">Uncharacterized protein</fullName>
    </submittedName>
</protein>
<evidence type="ECO:0000313" key="3">
    <source>
        <dbReference type="Proteomes" id="UP001211907"/>
    </source>
</evidence>
<comment type="caution">
    <text evidence="2">The sequence shown here is derived from an EMBL/GenBank/DDBJ whole genome shotgun (WGS) entry which is preliminary data.</text>
</comment>
<feature type="compositionally biased region" description="Polar residues" evidence="1">
    <location>
        <begin position="935"/>
        <end position="944"/>
    </location>
</feature>
<evidence type="ECO:0000256" key="1">
    <source>
        <dbReference type="SAM" id="MobiDB-lite"/>
    </source>
</evidence>
<dbReference type="AlphaFoldDB" id="A0AAD5SUK8"/>
<dbReference type="EMBL" id="JADGJH010002415">
    <property type="protein sequence ID" value="KAJ3098496.1"/>
    <property type="molecule type" value="Genomic_DNA"/>
</dbReference>
<feature type="region of interest" description="Disordered" evidence="1">
    <location>
        <begin position="590"/>
        <end position="617"/>
    </location>
</feature>
<name>A0AAD5SUK8_9FUNG</name>
<keyword evidence="3" id="KW-1185">Reference proteome</keyword>
<evidence type="ECO:0000313" key="2">
    <source>
        <dbReference type="EMBL" id="KAJ3098496.1"/>
    </source>
</evidence>